<dbReference type="STRING" id="401625.A0A0P1BNJ8"/>
<accession>A0A0P1BNJ8</accession>
<feature type="region of interest" description="Disordered" evidence="1">
    <location>
        <begin position="108"/>
        <end position="129"/>
    </location>
</feature>
<protein>
    <recommendedName>
        <fullName evidence="2">Transcription regulator Rua1 C-terminal domain-containing protein</fullName>
    </recommendedName>
</protein>
<dbReference type="Pfam" id="PF14616">
    <property type="entry name" value="Rua1_C"/>
    <property type="match status" value="1"/>
</dbReference>
<evidence type="ECO:0000259" key="2">
    <source>
        <dbReference type="Pfam" id="PF14616"/>
    </source>
</evidence>
<dbReference type="EMBL" id="CCYA01000265">
    <property type="protein sequence ID" value="CEH17572.1"/>
    <property type="molecule type" value="Genomic_DNA"/>
</dbReference>
<feature type="compositionally biased region" description="Low complexity" evidence="1">
    <location>
        <begin position="301"/>
        <end position="316"/>
    </location>
</feature>
<dbReference type="InterPro" id="IPR028012">
    <property type="entry name" value="Rua1_C"/>
</dbReference>
<name>A0A0P1BNJ8_9BASI</name>
<evidence type="ECO:0000313" key="4">
    <source>
        <dbReference type="Proteomes" id="UP000054845"/>
    </source>
</evidence>
<dbReference type="PANTHER" id="PTHR28125:SF2">
    <property type="entry name" value="MEIOTIC EXPRESSION UP-REGULATED PROTEIN 26"/>
    <property type="match status" value="1"/>
</dbReference>
<feature type="domain" description="Transcription regulator Rua1 C-terminal" evidence="2">
    <location>
        <begin position="574"/>
        <end position="702"/>
    </location>
</feature>
<evidence type="ECO:0000313" key="3">
    <source>
        <dbReference type="EMBL" id="CEH17572.1"/>
    </source>
</evidence>
<reference evidence="3 4" key="1">
    <citation type="submission" date="2014-09" db="EMBL/GenBank/DDBJ databases">
        <authorList>
            <person name="Magalhaes I.L.F."/>
            <person name="Oliveira U."/>
            <person name="Santos F.R."/>
            <person name="Vidigal T.H.D.A."/>
            <person name="Brescovit A.D."/>
            <person name="Santos A.J."/>
        </authorList>
    </citation>
    <scope>NUCLEOTIDE SEQUENCE [LARGE SCALE GENOMIC DNA]</scope>
</reference>
<dbReference type="PANTHER" id="PTHR28125">
    <property type="entry name" value="MEIOTIC EXPRESSION UP-REGULATED PROTEIN 26"/>
    <property type="match status" value="1"/>
</dbReference>
<organism evidence="3 4">
    <name type="scientific">Ceraceosorus bombacis</name>
    <dbReference type="NCBI Taxonomy" id="401625"/>
    <lineage>
        <taxon>Eukaryota</taxon>
        <taxon>Fungi</taxon>
        <taxon>Dikarya</taxon>
        <taxon>Basidiomycota</taxon>
        <taxon>Ustilaginomycotina</taxon>
        <taxon>Exobasidiomycetes</taxon>
        <taxon>Ceraceosorales</taxon>
        <taxon>Ceraceosoraceae</taxon>
        <taxon>Ceraceosorus</taxon>
    </lineage>
</organism>
<feature type="compositionally biased region" description="Polar residues" evidence="1">
    <location>
        <begin position="142"/>
        <end position="158"/>
    </location>
</feature>
<sequence>MGPKPAHGSVGPEAFCFGASRRPVRLRPADSQSRTTSNNSRSLHHRPMTSPFTTPSRSFHYQDALLPGEELLVNQSGSIPSASLASLEAHTAPPLQLRNQDLQSKNVARDPHGFTYSSSEFSQDETDQQHSLVFSNDSLTQSATSSYSARTHQTSAVMVNTRDRSSSNLSGFLGAYRSMSRAQSQRMPETAPYESHSALEPGGFQGIVADGSLKRRSSAPGPSVNPLELCSGEDELCDQPGPIFGLDASLDSSCFSSPSTPWVPADANAGSKSSISFADRVAFATPKGSEDGLLCEIDSSIDSSIGSRSPSPTPSGAHRNATSLTPGKSMFPLRSAANKGEDISRDGATAFHVAPDVEFNDVCRTGHKNSIAGDREMDIATVLLAMSEQSTGRVTRRMTQNARRILDDIQLPEGVLHCLESKQGDGTAPTESTEKQRDPHSVKRRKIEKTRRISRVSARMFNANIEAMQGPPRTLEPSRTERVPQTDATSKEALCSLTGQAAGGRIEMRIFPTNLSIHDGFVGWYRRFPISSALSPAVAETVYAEARSPGSEMYDAAKRGCKTFGSQHTEPSPLDLYSPRWVRGVGATKEGLCPICYEVGEVRWYKTKISGEHAYFGSAAVQTDRKEDPAYNYHMQNSHGISALTGEPFDPPIGFKVKSRPHASALEKPKVLAGQFIDVEGPKLEAVKVPEIYWWKHAQKCHKDKARLEGVSGTFIENALYRRIMQYLAEHPESEEQGSC</sequence>
<feature type="region of interest" description="Disordered" evidence="1">
    <location>
        <begin position="301"/>
        <end position="331"/>
    </location>
</feature>
<dbReference type="AlphaFoldDB" id="A0A0P1BNJ8"/>
<evidence type="ECO:0000256" key="1">
    <source>
        <dbReference type="SAM" id="MobiDB-lite"/>
    </source>
</evidence>
<dbReference type="OrthoDB" id="5595379at2759"/>
<dbReference type="Proteomes" id="UP000054845">
    <property type="component" value="Unassembled WGS sequence"/>
</dbReference>
<feature type="region of interest" description="Disordered" evidence="1">
    <location>
        <begin position="142"/>
        <end position="162"/>
    </location>
</feature>
<feature type="region of interest" description="Disordered" evidence="1">
    <location>
        <begin position="420"/>
        <end position="445"/>
    </location>
</feature>
<keyword evidence="4" id="KW-1185">Reference proteome</keyword>
<feature type="region of interest" description="Disordered" evidence="1">
    <location>
        <begin position="1"/>
        <end position="57"/>
    </location>
</feature>
<feature type="compositionally biased region" description="Basic and acidic residues" evidence="1">
    <location>
        <begin position="432"/>
        <end position="441"/>
    </location>
</feature>
<proteinExistence type="predicted"/>